<sequence length="203" mass="23089">MIPSIIGWRCGTQNAHVLQKLREEVRLLIANGIRLKLMVCVACDRVFLTNAWSVVVLYTSSLSTILQITVPITLSFSRSMNERGIIIFINLNKEYSNSRCYRCWLLIHHLIFPASTAELDKLTQFQDSVPLMCRAKRGCVTHRRRVLLRGLFARGKFKTSCNKQNCVAEKPSESLNSTTEDETDDQVNIFNPVVLLLEAGLFL</sequence>
<accession>A0AAD8JM46</accession>
<comment type="caution">
    <text evidence="1">The sequence shown here is derived from an EMBL/GenBank/DDBJ whole genome shotgun (WGS) entry which is preliminary data.</text>
</comment>
<dbReference type="EMBL" id="JAUHHV010000012">
    <property type="protein sequence ID" value="KAK1406146.1"/>
    <property type="molecule type" value="Genomic_DNA"/>
</dbReference>
<protein>
    <submittedName>
        <fullName evidence="1">Uncharacterized protein</fullName>
    </submittedName>
</protein>
<proteinExistence type="predicted"/>
<evidence type="ECO:0000313" key="2">
    <source>
        <dbReference type="Proteomes" id="UP001229421"/>
    </source>
</evidence>
<keyword evidence="2" id="KW-1185">Reference proteome</keyword>
<dbReference type="AlphaFoldDB" id="A0AAD8JM46"/>
<evidence type="ECO:0000313" key="1">
    <source>
        <dbReference type="EMBL" id="KAK1406146.1"/>
    </source>
</evidence>
<organism evidence="1 2">
    <name type="scientific">Tagetes erecta</name>
    <name type="common">African marigold</name>
    <dbReference type="NCBI Taxonomy" id="13708"/>
    <lineage>
        <taxon>Eukaryota</taxon>
        <taxon>Viridiplantae</taxon>
        <taxon>Streptophyta</taxon>
        <taxon>Embryophyta</taxon>
        <taxon>Tracheophyta</taxon>
        <taxon>Spermatophyta</taxon>
        <taxon>Magnoliopsida</taxon>
        <taxon>eudicotyledons</taxon>
        <taxon>Gunneridae</taxon>
        <taxon>Pentapetalae</taxon>
        <taxon>asterids</taxon>
        <taxon>campanulids</taxon>
        <taxon>Asterales</taxon>
        <taxon>Asteraceae</taxon>
        <taxon>Asteroideae</taxon>
        <taxon>Heliantheae alliance</taxon>
        <taxon>Tageteae</taxon>
        <taxon>Tagetes</taxon>
    </lineage>
</organism>
<gene>
    <name evidence="1" type="ORF">QVD17_41433</name>
</gene>
<reference evidence="1" key="1">
    <citation type="journal article" date="2023" name="bioRxiv">
        <title>Improved chromosome-level genome assembly for marigold (Tagetes erecta).</title>
        <authorList>
            <person name="Jiang F."/>
            <person name="Yuan L."/>
            <person name="Wang S."/>
            <person name="Wang H."/>
            <person name="Xu D."/>
            <person name="Wang A."/>
            <person name="Fan W."/>
        </authorList>
    </citation>
    <scope>NUCLEOTIDE SEQUENCE</scope>
    <source>
        <strain evidence="1">WSJ</strain>
        <tissue evidence="1">Leaf</tissue>
    </source>
</reference>
<name>A0AAD8JM46_TARER</name>
<dbReference type="Proteomes" id="UP001229421">
    <property type="component" value="Unassembled WGS sequence"/>
</dbReference>